<feature type="domain" description="FAD-dependent urate hydroxylase HpyO/Asp monooxygenase CreE-like FAD/NAD(P)-binding" evidence="5">
    <location>
        <begin position="21"/>
        <end position="176"/>
    </location>
</feature>
<organism evidence="6 7">
    <name type="scientific">Imshaugia aleurites</name>
    <dbReference type="NCBI Taxonomy" id="172621"/>
    <lineage>
        <taxon>Eukaryota</taxon>
        <taxon>Fungi</taxon>
        <taxon>Dikarya</taxon>
        <taxon>Ascomycota</taxon>
        <taxon>Pezizomycotina</taxon>
        <taxon>Lecanoromycetes</taxon>
        <taxon>OSLEUM clade</taxon>
        <taxon>Lecanoromycetidae</taxon>
        <taxon>Lecanorales</taxon>
        <taxon>Lecanorineae</taxon>
        <taxon>Parmeliaceae</taxon>
        <taxon>Imshaugia</taxon>
    </lineage>
</organism>
<keyword evidence="3" id="KW-0560">Oxidoreductase</keyword>
<evidence type="ECO:0000256" key="2">
    <source>
        <dbReference type="ARBA" id="ARBA00022827"/>
    </source>
</evidence>
<dbReference type="AlphaFoldDB" id="A0A8H3FTN0"/>
<keyword evidence="1" id="KW-0285">Flavoprotein</keyword>
<dbReference type="SUPFAM" id="SSF51905">
    <property type="entry name" value="FAD/NAD(P)-binding domain"/>
    <property type="match status" value="1"/>
</dbReference>
<dbReference type="InterPro" id="IPR038732">
    <property type="entry name" value="HpyO/CreE_NAD-binding"/>
</dbReference>
<evidence type="ECO:0008006" key="8">
    <source>
        <dbReference type="Google" id="ProtNLM"/>
    </source>
</evidence>
<evidence type="ECO:0000313" key="7">
    <source>
        <dbReference type="Proteomes" id="UP000664534"/>
    </source>
</evidence>
<dbReference type="Proteomes" id="UP000664534">
    <property type="component" value="Unassembled WGS sequence"/>
</dbReference>
<accession>A0A8H3FTN0</accession>
<dbReference type="GO" id="GO:0044550">
    <property type="term" value="P:secondary metabolite biosynthetic process"/>
    <property type="evidence" value="ECO:0007669"/>
    <property type="project" value="TreeGrafter"/>
</dbReference>
<dbReference type="InterPro" id="IPR051104">
    <property type="entry name" value="FAD_monoxygenase"/>
</dbReference>
<evidence type="ECO:0000259" key="5">
    <source>
        <dbReference type="Pfam" id="PF13454"/>
    </source>
</evidence>
<dbReference type="OrthoDB" id="417877at2759"/>
<dbReference type="PANTHER" id="PTHR46720:SF3">
    <property type="entry name" value="FAD-BINDING DOMAIN-CONTAINING PROTEIN-RELATED"/>
    <property type="match status" value="1"/>
</dbReference>
<feature type="domain" description="FAD-binding" evidence="4">
    <location>
        <begin position="327"/>
        <end position="394"/>
    </location>
</feature>
<dbReference type="GO" id="GO:0071949">
    <property type="term" value="F:FAD binding"/>
    <property type="evidence" value="ECO:0007669"/>
    <property type="project" value="InterPro"/>
</dbReference>
<keyword evidence="2" id="KW-0274">FAD</keyword>
<protein>
    <recommendedName>
        <fullName evidence="8">FAD-binding domain-containing protein</fullName>
    </recommendedName>
</protein>
<sequence length="447" mass="48448">MASLPHITKPVNSTEKTIKVAIIGGGIGGLSLALGLLKQSHLDVQVYEAAHTFSEIGAGVALGSNAERALELIGPTAKQAMKENATRNLWSSYANTFLEYRVGTGENEGTIICAQKDTNGLQSLHRAHFLDALVKGVPVQRAHFNKRLMDLEEKEDGVTLHFKDGTSATADVAIGADGVHSKVRDYLIGEEAGKPVFSGAVVYRGLVPMDSAVEVLGSEHAQNGFLLCGPDKVTLSYPIDFGKTLNVAAFTFGHKEWPHENWIVPIEHGELAALFKGWGKPAQGLIKVHLICALKHHSTKTPILFQLLDRPSNSAWGLFDSPLIPFFHKGHVAIMGDAAHSTTPFQAQGAAQAIEDACVLSALFEKVSTPRDVPKALAAYDQVRRPRAQRVVSTSREAGQVYSMTRPGVGGDVGKMREDLETRLNWIWHRDMVAQNEAAVKLFEEAS</sequence>
<evidence type="ECO:0000256" key="1">
    <source>
        <dbReference type="ARBA" id="ARBA00022630"/>
    </source>
</evidence>
<dbReference type="InterPro" id="IPR002938">
    <property type="entry name" value="FAD-bd"/>
</dbReference>
<dbReference type="Pfam" id="PF01494">
    <property type="entry name" value="FAD_binding_3"/>
    <property type="match status" value="1"/>
</dbReference>
<gene>
    <name evidence="6" type="ORF">IMSHALPRED_008305</name>
</gene>
<dbReference type="PANTHER" id="PTHR46720">
    <property type="entry name" value="HYDROXYLASE, PUTATIVE (AFU_ORTHOLOGUE AFUA_3G01460)-RELATED"/>
    <property type="match status" value="1"/>
</dbReference>
<reference evidence="6" key="1">
    <citation type="submission" date="2021-03" db="EMBL/GenBank/DDBJ databases">
        <authorList>
            <person name="Tagirdzhanova G."/>
        </authorList>
    </citation>
    <scope>NUCLEOTIDE SEQUENCE</scope>
</reference>
<dbReference type="InterPro" id="IPR036188">
    <property type="entry name" value="FAD/NAD-bd_sf"/>
</dbReference>
<proteinExistence type="predicted"/>
<comment type="caution">
    <text evidence="6">The sequence shown here is derived from an EMBL/GenBank/DDBJ whole genome shotgun (WGS) entry which is preliminary data.</text>
</comment>
<dbReference type="PRINTS" id="PR00420">
    <property type="entry name" value="RNGMNOXGNASE"/>
</dbReference>
<evidence type="ECO:0000259" key="4">
    <source>
        <dbReference type="Pfam" id="PF01494"/>
    </source>
</evidence>
<dbReference type="SUPFAM" id="SSF54373">
    <property type="entry name" value="FAD-linked reductases, C-terminal domain"/>
    <property type="match status" value="1"/>
</dbReference>
<name>A0A8H3FTN0_9LECA</name>
<evidence type="ECO:0000256" key="3">
    <source>
        <dbReference type="ARBA" id="ARBA00023002"/>
    </source>
</evidence>
<evidence type="ECO:0000313" key="6">
    <source>
        <dbReference type="EMBL" id="CAF9930882.1"/>
    </source>
</evidence>
<keyword evidence="7" id="KW-1185">Reference proteome</keyword>
<dbReference type="Pfam" id="PF13454">
    <property type="entry name" value="NAD_binding_9"/>
    <property type="match status" value="1"/>
</dbReference>
<dbReference type="EMBL" id="CAJPDT010000059">
    <property type="protein sequence ID" value="CAF9930882.1"/>
    <property type="molecule type" value="Genomic_DNA"/>
</dbReference>
<dbReference type="Gene3D" id="3.50.50.60">
    <property type="entry name" value="FAD/NAD(P)-binding domain"/>
    <property type="match status" value="1"/>
</dbReference>
<dbReference type="GO" id="GO:0016491">
    <property type="term" value="F:oxidoreductase activity"/>
    <property type="evidence" value="ECO:0007669"/>
    <property type="project" value="UniProtKB-KW"/>
</dbReference>